<dbReference type="CDD" id="cd06579">
    <property type="entry name" value="TM_PBP1_transp_AraH_like"/>
    <property type="match status" value="1"/>
</dbReference>
<dbReference type="Proteomes" id="UP000243077">
    <property type="component" value="Chromosome"/>
</dbReference>
<comment type="subcellular location">
    <subcellularLocation>
        <location evidence="1">Cell membrane</location>
        <topology evidence="1">Multi-pass membrane protein</topology>
    </subcellularLocation>
</comment>
<feature type="transmembrane region" description="Helical" evidence="6">
    <location>
        <begin position="211"/>
        <end position="233"/>
    </location>
</feature>
<keyword evidence="8" id="KW-1185">Reference proteome</keyword>
<accession>A0A2L2BRM7</accession>
<feature type="transmembrane region" description="Helical" evidence="6">
    <location>
        <begin position="92"/>
        <end position="116"/>
    </location>
</feature>
<evidence type="ECO:0000256" key="6">
    <source>
        <dbReference type="SAM" id="Phobius"/>
    </source>
</evidence>
<keyword evidence="4 6" id="KW-1133">Transmembrane helix</keyword>
<keyword evidence="2" id="KW-1003">Cell membrane</keyword>
<evidence type="ECO:0000313" key="8">
    <source>
        <dbReference type="Proteomes" id="UP000243077"/>
    </source>
</evidence>
<evidence type="ECO:0000256" key="1">
    <source>
        <dbReference type="ARBA" id="ARBA00004651"/>
    </source>
</evidence>
<proteinExistence type="predicted"/>
<feature type="transmembrane region" description="Helical" evidence="6">
    <location>
        <begin position="160"/>
        <end position="181"/>
    </location>
</feature>
<dbReference type="InterPro" id="IPR001851">
    <property type="entry name" value="ABC_transp_permease"/>
</dbReference>
<evidence type="ECO:0000256" key="2">
    <source>
        <dbReference type="ARBA" id="ARBA00022475"/>
    </source>
</evidence>
<evidence type="ECO:0000256" key="5">
    <source>
        <dbReference type="ARBA" id="ARBA00023136"/>
    </source>
</evidence>
<protein>
    <submittedName>
        <fullName evidence="7">CUT2 ABC transporter permease</fullName>
    </submittedName>
</protein>
<dbReference type="KEGG" id="psai:C3B54_111368"/>
<dbReference type="GO" id="GO:0022857">
    <property type="term" value="F:transmembrane transporter activity"/>
    <property type="evidence" value="ECO:0007669"/>
    <property type="project" value="InterPro"/>
</dbReference>
<organism evidence="7 8">
    <name type="scientific">Pontimonas salivibrio</name>
    <dbReference type="NCBI Taxonomy" id="1159327"/>
    <lineage>
        <taxon>Bacteria</taxon>
        <taxon>Bacillati</taxon>
        <taxon>Actinomycetota</taxon>
        <taxon>Actinomycetes</taxon>
        <taxon>Micrococcales</taxon>
        <taxon>Microbacteriaceae</taxon>
        <taxon>Pontimonas</taxon>
    </lineage>
</organism>
<reference evidence="7 8" key="1">
    <citation type="submission" date="2018-02" db="EMBL/GenBank/DDBJ databases">
        <title>Complete genome of the streamlined marine actinobacterium Pontimonas salivibrio CL-TW6 adapted to coastal planktonic lifestype.</title>
        <authorList>
            <person name="Cho B.C."/>
            <person name="Hardies S.C."/>
            <person name="Jang G.I."/>
            <person name="Hwang C.Y."/>
        </authorList>
    </citation>
    <scope>NUCLEOTIDE SEQUENCE [LARGE SCALE GENOMIC DNA]</scope>
    <source>
        <strain evidence="7 8">CL-TW6</strain>
    </source>
</reference>
<keyword evidence="5 6" id="KW-0472">Membrane</keyword>
<name>A0A2L2BRM7_9MICO</name>
<keyword evidence="3 6" id="KW-0812">Transmembrane</keyword>
<dbReference type="OrthoDB" id="3468954at2"/>
<dbReference type="AlphaFoldDB" id="A0A2L2BRM7"/>
<dbReference type="EMBL" id="CP026923">
    <property type="protein sequence ID" value="AVG24311.1"/>
    <property type="molecule type" value="Genomic_DNA"/>
</dbReference>
<dbReference type="GO" id="GO:0005886">
    <property type="term" value="C:plasma membrane"/>
    <property type="evidence" value="ECO:0007669"/>
    <property type="project" value="UniProtKB-SubCell"/>
</dbReference>
<dbReference type="PANTHER" id="PTHR32196">
    <property type="entry name" value="ABC TRANSPORTER PERMEASE PROTEIN YPHD-RELATED-RELATED"/>
    <property type="match status" value="1"/>
</dbReference>
<gene>
    <name evidence="7" type="ORF">C3B54_111368</name>
</gene>
<evidence type="ECO:0000256" key="4">
    <source>
        <dbReference type="ARBA" id="ARBA00022989"/>
    </source>
</evidence>
<evidence type="ECO:0000313" key="7">
    <source>
        <dbReference type="EMBL" id="AVG24311.1"/>
    </source>
</evidence>
<evidence type="ECO:0000256" key="3">
    <source>
        <dbReference type="ARBA" id="ARBA00022692"/>
    </source>
</evidence>
<dbReference type="Pfam" id="PF02653">
    <property type="entry name" value="BPD_transp_2"/>
    <property type="match status" value="1"/>
</dbReference>
<dbReference type="RefSeq" id="WP_104913810.1">
    <property type="nucleotide sequence ID" value="NZ_CP026923.1"/>
</dbReference>
<feature type="transmembrane region" description="Helical" evidence="6">
    <location>
        <begin position="122"/>
        <end position="140"/>
    </location>
</feature>
<sequence length="328" mass="34607">MKFLIKRLRTTEFSLTLLFIVGFLALASTSGGVLFSGQSIRSFLTYLAIPILIGLAQMVVLAVGQLNLAVGAMGGATAALMAHMMVSWEAPIWLAMVTGIVAATLMGALNGALVVATGLNGFIITLGTLTILEGVQYAFVRSFTIDSYPDAVKAFGKISFFNIPTVFMIAVVTALILAWFYRTNITARKMLASGANPLAARLSGVSNKKSIFLAHTLSGTLLGVAAIVTITSLGGINRSVGGDWLLASFAAPIIAGVLMSGGVVAIYGTVMAASVIRLVDIARAQYSLDPSVVNLSIGTVVLSTVALSEWRRRRAEIKRQKFVEVVDE</sequence>
<feature type="transmembrane region" description="Helical" evidence="6">
    <location>
        <begin position="47"/>
        <end position="80"/>
    </location>
</feature>
<feature type="transmembrane region" description="Helical" evidence="6">
    <location>
        <begin position="245"/>
        <end position="272"/>
    </location>
</feature>